<evidence type="ECO:0000313" key="1">
    <source>
        <dbReference type="EMBL" id="JAH66353.1"/>
    </source>
</evidence>
<sequence>MPSIYEASSGQQCSIMGKKLVL</sequence>
<name>A0A0E9UN33_ANGAN</name>
<proteinExistence type="predicted"/>
<reference evidence="1" key="1">
    <citation type="submission" date="2014-11" db="EMBL/GenBank/DDBJ databases">
        <authorList>
            <person name="Amaro Gonzalez C."/>
        </authorList>
    </citation>
    <scope>NUCLEOTIDE SEQUENCE</scope>
</reference>
<protein>
    <submittedName>
        <fullName evidence="1">Uncharacterized protein</fullName>
    </submittedName>
</protein>
<reference evidence="1" key="2">
    <citation type="journal article" date="2015" name="Fish Shellfish Immunol.">
        <title>Early steps in the European eel (Anguilla anguilla)-Vibrio vulnificus interaction in the gills: Role of the RtxA13 toxin.</title>
        <authorList>
            <person name="Callol A."/>
            <person name="Pajuelo D."/>
            <person name="Ebbesson L."/>
            <person name="Teles M."/>
            <person name="MacKenzie S."/>
            <person name="Amaro C."/>
        </authorList>
    </citation>
    <scope>NUCLEOTIDE SEQUENCE</scope>
</reference>
<accession>A0A0E9UN33</accession>
<dbReference type="EMBL" id="GBXM01029841">
    <property type="protein sequence ID" value="JAH78736.1"/>
    <property type="molecule type" value="Transcribed_RNA"/>
</dbReference>
<organism evidence="1">
    <name type="scientific">Anguilla anguilla</name>
    <name type="common">European freshwater eel</name>
    <name type="synonym">Muraena anguilla</name>
    <dbReference type="NCBI Taxonomy" id="7936"/>
    <lineage>
        <taxon>Eukaryota</taxon>
        <taxon>Metazoa</taxon>
        <taxon>Chordata</taxon>
        <taxon>Craniata</taxon>
        <taxon>Vertebrata</taxon>
        <taxon>Euteleostomi</taxon>
        <taxon>Actinopterygii</taxon>
        <taxon>Neopterygii</taxon>
        <taxon>Teleostei</taxon>
        <taxon>Anguilliformes</taxon>
        <taxon>Anguillidae</taxon>
        <taxon>Anguilla</taxon>
    </lineage>
</organism>
<dbReference type="EMBL" id="GBXM01037163">
    <property type="protein sequence ID" value="JAH71414.1"/>
    <property type="molecule type" value="Transcribed_RNA"/>
</dbReference>
<dbReference type="AlphaFoldDB" id="A0A0E9UN33"/>
<dbReference type="EMBL" id="GBXM01042224">
    <property type="protein sequence ID" value="JAH66353.1"/>
    <property type="molecule type" value="Transcribed_RNA"/>
</dbReference>